<organism evidence="3 4">
    <name type="scientific">Roseiconus nitratireducens</name>
    <dbReference type="NCBI Taxonomy" id="2605748"/>
    <lineage>
        <taxon>Bacteria</taxon>
        <taxon>Pseudomonadati</taxon>
        <taxon>Planctomycetota</taxon>
        <taxon>Planctomycetia</taxon>
        <taxon>Pirellulales</taxon>
        <taxon>Pirellulaceae</taxon>
        <taxon>Roseiconus</taxon>
    </lineage>
</organism>
<evidence type="ECO:0000256" key="1">
    <source>
        <dbReference type="SAM" id="MobiDB-lite"/>
    </source>
</evidence>
<feature type="region of interest" description="Disordered" evidence="1">
    <location>
        <begin position="415"/>
        <end position="445"/>
    </location>
</feature>
<dbReference type="Proteomes" id="UP000324479">
    <property type="component" value="Unassembled WGS sequence"/>
</dbReference>
<dbReference type="PROSITE" id="PS51257">
    <property type="entry name" value="PROKAR_LIPOPROTEIN"/>
    <property type="match status" value="1"/>
</dbReference>
<feature type="compositionally biased region" description="Polar residues" evidence="1">
    <location>
        <begin position="415"/>
        <end position="429"/>
    </location>
</feature>
<comment type="caution">
    <text evidence="3">The sequence shown here is derived from an EMBL/GenBank/DDBJ whole genome shotgun (WGS) entry which is preliminary data.</text>
</comment>
<dbReference type="EMBL" id="VWOX01000013">
    <property type="protein sequence ID" value="KAA5540489.1"/>
    <property type="molecule type" value="Genomic_DNA"/>
</dbReference>
<gene>
    <name evidence="3" type="ORF">FYK55_21000</name>
</gene>
<dbReference type="InterPro" id="IPR011990">
    <property type="entry name" value="TPR-like_helical_dom_sf"/>
</dbReference>
<dbReference type="SUPFAM" id="SSF48452">
    <property type="entry name" value="TPR-like"/>
    <property type="match status" value="1"/>
</dbReference>
<dbReference type="Gene3D" id="1.25.40.10">
    <property type="entry name" value="Tetratricopeptide repeat domain"/>
    <property type="match status" value="2"/>
</dbReference>
<name>A0A5M6D424_9BACT</name>
<keyword evidence="4" id="KW-1185">Reference proteome</keyword>
<dbReference type="AlphaFoldDB" id="A0A5M6D424"/>
<reference evidence="3 4" key="1">
    <citation type="submission" date="2019-08" db="EMBL/GenBank/DDBJ databases">
        <authorList>
            <person name="Dhanesh K."/>
            <person name="Kumar G."/>
            <person name="Sasikala C."/>
            <person name="Venkata Ramana C."/>
        </authorList>
    </citation>
    <scope>NUCLEOTIDE SEQUENCE [LARGE SCALE GENOMIC DNA]</scope>
    <source>
        <strain evidence="3 4">JC645</strain>
    </source>
</reference>
<proteinExistence type="predicted"/>
<dbReference type="RefSeq" id="WP_150078503.1">
    <property type="nucleotide sequence ID" value="NZ_VWOX01000013.1"/>
</dbReference>
<accession>A0A5M6D424</accession>
<feature type="signal peptide" evidence="2">
    <location>
        <begin position="1"/>
        <end position="35"/>
    </location>
</feature>
<feature type="chain" id="PRO_5024379268" evidence="2">
    <location>
        <begin position="36"/>
        <end position="445"/>
    </location>
</feature>
<protein>
    <submittedName>
        <fullName evidence="3">Tetratricopeptide repeat protein</fullName>
    </submittedName>
</protein>
<sequence length="445" mass="49343">MKSNRNKARSSTGNVLGWTSTSLLLLSLGCTSVTAPGGAGPGGMGRWWPGWPSANSQGPQGSAADVAETSEPVDDRPLVQRIPTPTRLVGYVTGKAENTTKAKELYRKGDAIFRQAQNASEKERIALFGKAADHFADAGDAAPGSALQQDALYMQGESLFFANDLNGARDAFETLQKEFPRNRHSDRVAARLFTISQYWIETSKAGADAWYKVNLFDKTRPLMDHDGHAVKVLDQIRYDDPTGKLADDATMAAAAEHIRNERYEQADEFLTDLRETFTDSNHQFLAHMLGIRCKLEIYAGPQYGERVLEEAADLVDQTRQRFPAELREQKYADILARAAAEIEFHQAEKLAFRARLRGKQREFGASREIYRKLLRDFPNTPQAEEAREALAEIDGLPDSPTQKLAFLTKLFPDSKQSTPLETVQSQSGDDASEPDTESNNGTILR</sequence>
<evidence type="ECO:0000313" key="4">
    <source>
        <dbReference type="Proteomes" id="UP000324479"/>
    </source>
</evidence>
<dbReference type="Pfam" id="PF13174">
    <property type="entry name" value="TPR_6"/>
    <property type="match status" value="1"/>
</dbReference>
<keyword evidence="2" id="KW-0732">Signal</keyword>
<evidence type="ECO:0000313" key="3">
    <source>
        <dbReference type="EMBL" id="KAA5540489.1"/>
    </source>
</evidence>
<feature type="region of interest" description="Disordered" evidence="1">
    <location>
        <begin position="40"/>
        <end position="78"/>
    </location>
</feature>
<dbReference type="InterPro" id="IPR019734">
    <property type="entry name" value="TPR_rpt"/>
</dbReference>
<evidence type="ECO:0000256" key="2">
    <source>
        <dbReference type="SAM" id="SignalP"/>
    </source>
</evidence>